<keyword evidence="2" id="KW-1185">Reference proteome</keyword>
<proteinExistence type="predicted"/>
<organism evidence="1 2">
    <name type="scientific">Flaviaesturariibacter amylovorans</name>
    <dbReference type="NCBI Taxonomy" id="1084520"/>
    <lineage>
        <taxon>Bacteria</taxon>
        <taxon>Pseudomonadati</taxon>
        <taxon>Bacteroidota</taxon>
        <taxon>Chitinophagia</taxon>
        <taxon>Chitinophagales</taxon>
        <taxon>Chitinophagaceae</taxon>
        <taxon>Flaviaestuariibacter</taxon>
    </lineage>
</organism>
<name>A0ABP8H0X9_9BACT</name>
<accession>A0ABP8H0X9</accession>
<gene>
    <name evidence="1" type="ORF">GCM10023184_25620</name>
</gene>
<dbReference type="NCBIfam" id="NF038128">
    <property type="entry name" value="choice_anch_J"/>
    <property type="match status" value="1"/>
</dbReference>
<sequence length="255" mass="27670">MRKNHIIGITAFAALASLALSCVKDHVAETTTPLPQGTVPGSFVEEFDSVSALPAKGWVFRNNSFPVGAGGWRQGRYEPSTGAQYKFGGPVPFYGFPAYSARLTPNDFISADITTVGGTGSISTWLISPALPMRNGDQIVFFTRAVDDSNYPIFTKDRMQVWANFTDGTANVGADTASTGSFNRMLLDINPTYVNNDPGGYPRDWRKYTITLNNIPGGVVTNGRFAFRYRGWTAGLQGPNYPSVVGIDSLAFINR</sequence>
<evidence type="ECO:0008006" key="3">
    <source>
        <dbReference type="Google" id="ProtNLM"/>
    </source>
</evidence>
<dbReference type="Proteomes" id="UP001501725">
    <property type="component" value="Unassembled WGS sequence"/>
</dbReference>
<dbReference type="PROSITE" id="PS51257">
    <property type="entry name" value="PROKAR_LIPOPROTEIN"/>
    <property type="match status" value="1"/>
</dbReference>
<evidence type="ECO:0000313" key="2">
    <source>
        <dbReference type="Proteomes" id="UP001501725"/>
    </source>
</evidence>
<dbReference type="RefSeq" id="WP_345256144.1">
    <property type="nucleotide sequence ID" value="NZ_BAABGY010000007.1"/>
</dbReference>
<dbReference type="EMBL" id="BAABGY010000007">
    <property type="protein sequence ID" value="GAA4332787.1"/>
    <property type="molecule type" value="Genomic_DNA"/>
</dbReference>
<evidence type="ECO:0000313" key="1">
    <source>
        <dbReference type="EMBL" id="GAA4332787.1"/>
    </source>
</evidence>
<protein>
    <recommendedName>
        <fullName evidence="3">DUF4465 domain-containing protein</fullName>
    </recommendedName>
</protein>
<comment type="caution">
    <text evidence="1">The sequence shown here is derived from an EMBL/GenBank/DDBJ whole genome shotgun (WGS) entry which is preliminary data.</text>
</comment>
<reference evidence="2" key="1">
    <citation type="journal article" date="2019" name="Int. J. Syst. Evol. Microbiol.">
        <title>The Global Catalogue of Microorganisms (GCM) 10K type strain sequencing project: providing services to taxonomists for standard genome sequencing and annotation.</title>
        <authorList>
            <consortium name="The Broad Institute Genomics Platform"/>
            <consortium name="The Broad Institute Genome Sequencing Center for Infectious Disease"/>
            <person name="Wu L."/>
            <person name="Ma J."/>
        </authorList>
    </citation>
    <scope>NUCLEOTIDE SEQUENCE [LARGE SCALE GENOMIC DNA]</scope>
    <source>
        <strain evidence="2">JCM 17919</strain>
    </source>
</reference>
<dbReference type="Gene3D" id="2.60.120.200">
    <property type="match status" value="1"/>
</dbReference>